<keyword evidence="6" id="KW-0547">Nucleotide-binding</keyword>
<comment type="subcellular location">
    <subcellularLocation>
        <location evidence="1">Cytoplasm</location>
    </subcellularLocation>
</comment>
<feature type="non-terminal residue" evidence="11">
    <location>
        <position position="359"/>
    </location>
</feature>
<dbReference type="PANTHER" id="PTHR43707">
    <property type="entry name" value="HISTIDYL-TRNA SYNTHETASE"/>
    <property type="match status" value="1"/>
</dbReference>
<dbReference type="GO" id="GO:0005737">
    <property type="term" value="C:cytoplasm"/>
    <property type="evidence" value="ECO:0007669"/>
    <property type="project" value="UniProtKB-SubCell"/>
</dbReference>
<accession>K1SWE0</accession>
<dbReference type="PROSITE" id="PS50862">
    <property type="entry name" value="AA_TRNA_LIGASE_II"/>
    <property type="match status" value="1"/>
</dbReference>
<dbReference type="PANTHER" id="PTHR43707:SF1">
    <property type="entry name" value="HISTIDINE--TRNA LIGASE, MITOCHONDRIAL-RELATED"/>
    <property type="match status" value="1"/>
</dbReference>
<evidence type="ECO:0000256" key="6">
    <source>
        <dbReference type="ARBA" id="ARBA00022741"/>
    </source>
</evidence>
<evidence type="ECO:0000313" key="11">
    <source>
        <dbReference type="EMBL" id="EKC59659.1"/>
    </source>
</evidence>
<comment type="subunit">
    <text evidence="3">Homodimer.</text>
</comment>
<dbReference type="NCBIfam" id="TIGR00442">
    <property type="entry name" value="hisS"/>
    <property type="match status" value="1"/>
</dbReference>
<evidence type="ECO:0000256" key="1">
    <source>
        <dbReference type="ARBA" id="ARBA00004496"/>
    </source>
</evidence>
<dbReference type="EC" id="6.1.1.21" evidence="11"/>
<organism evidence="11">
    <name type="scientific">human gut metagenome</name>
    <dbReference type="NCBI Taxonomy" id="408170"/>
    <lineage>
        <taxon>unclassified sequences</taxon>
        <taxon>metagenomes</taxon>
        <taxon>organismal metagenomes</taxon>
    </lineage>
</organism>
<dbReference type="InterPro" id="IPR041715">
    <property type="entry name" value="HisRS-like_core"/>
</dbReference>
<keyword evidence="5 11" id="KW-0436">Ligase</keyword>
<evidence type="ECO:0000259" key="10">
    <source>
        <dbReference type="PROSITE" id="PS50862"/>
    </source>
</evidence>
<dbReference type="PIRSF" id="PIRSF001549">
    <property type="entry name" value="His-tRNA_synth"/>
    <property type="match status" value="1"/>
</dbReference>
<dbReference type="GO" id="GO:0005524">
    <property type="term" value="F:ATP binding"/>
    <property type="evidence" value="ECO:0007669"/>
    <property type="project" value="UniProtKB-KW"/>
</dbReference>
<evidence type="ECO:0000256" key="9">
    <source>
        <dbReference type="ARBA" id="ARBA00023146"/>
    </source>
</evidence>
<feature type="non-terminal residue" evidence="11">
    <location>
        <position position="1"/>
    </location>
</feature>
<dbReference type="GO" id="GO:0006427">
    <property type="term" value="P:histidyl-tRNA aminoacylation"/>
    <property type="evidence" value="ECO:0007669"/>
    <property type="project" value="InterPro"/>
</dbReference>
<proteinExistence type="inferred from homology"/>
<dbReference type="GO" id="GO:0004821">
    <property type="term" value="F:histidine-tRNA ligase activity"/>
    <property type="evidence" value="ECO:0007669"/>
    <property type="project" value="UniProtKB-EC"/>
</dbReference>
<evidence type="ECO:0000256" key="5">
    <source>
        <dbReference type="ARBA" id="ARBA00022598"/>
    </source>
</evidence>
<name>K1SWE0_9ZZZZ</name>
<evidence type="ECO:0000256" key="7">
    <source>
        <dbReference type="ARBA" id="ARBA00022840"/>
    </source>
</evidence>
<dbReference type="AlphaFoldDB" id="K1SWE0"/>
<dbReference type="FunFam" id="3.30.930.10:FF:000005">
    <property type="entry name" value="Histidine--tRNA ligase"/>
    <property type="match status" value="1"/>
</dbReference>
<dbReference type="InterPro" id="IPR045864">
    <property type="entry name" value="aa-tRNA-synth_II/BPL/LPL"/>
</dbReference>
<evidence type="ECO:0000256" key="3">
    <source>
        <dbReference type="ARBA" id="ARBA00011738"/>
    </source>
</evidence>
<evidence type="ECO:0000256" key="8">
    <source>
        <dbReference type="ARBA" id="ARBA00022917"/>
    </source>
</evidence>
<dbReference type="InterPro" id="IPR015807">
    <property type="entry name" value="His-tRNA-ligase"/>
</dbReference>
<dbReference type="CDD" id="cd00773">
    <property type="entry name" value="HisRS-like_core"/>
    <property type="match status" value="1"/>
</dbReference>
<dbReference type="EMBL" id="AJWY01008987">
    <property type="protein sequence ID" value="EKC59659.1"/>
    <property type="molecule type" value="Genomic_DNA"/>
</dbReference>
<keyword evidence="8" id="KW-0648">Protein biosynthesis</keyword>
<evidence type="ECO:0000256" key="4">
    <source>
        <dbReference type="ARBA" id="ARBA00022490"/>
    </source>
</evidence>
<keyword evidence="4" id="KW-0963">Cytoplasm</keyword>
<evidence type="ECO:0000256" key="2">
    <source>
        <dbReference type="ARBA" id="ARBA00008226"/>
    </source>
</evidence>
<dbReference type="InterPro" id="IPR004516">
    <property type="entry name" value="HisRS/HisZ"/>
</dbReference>
<protein>
    <submittedName>
        <fullName evidence="11">Histidyl-tRNA synthetase</fullName>
        <ecNumber evidence="11">6.1.1.21</ecNumber>
    </submittedName>
</protein>
<dbReference type="Pfam" id="PF13393">
    <property type="entry name" value="tRNA-synt_His"/>
    <property type="match status" value="1"/>
</dbReference>
<dbReference type="SUPFAM" id="SSF55681">
    <property type="entry name" value="Class II aaRS and biotin synthetases"/>
    <property type="match status" value="1"/>
</dbReference>
<keyword evidence="7" id="KW-0067">ATP-binding</keyword>
<dbReference type="Gene3D" id="3.30.930.10">
    <property type="entry name" value="Bira Bifunctional Protein, Domain 2"/>
    <property type="match status" value="1"/>
</dbReference>
<gene>
    <name evidence="11" type="ORF">LEA_13248</name>
</gene>
<feature type="domain" description="Aminoacyl-transfer RNA synthetases class-II family profile" evidence="10">
    <location>
        <begin position="23"/>
        <end position="323"/>
    </location>
</feature>
<comment type="caution">
    <text evidence="11">The sequence shown here is derived from an EMBL/GenBank/DDBJ whole genome shotgun (WGS) entry which is preliminary data.</text>
</comment>
<reference evidence="11" key="1">
    <citation type="journal article" date="2013" name="Environ. Microbiol.">
        <title>Microbiota from the distal guts of lean and obese adolescents exhibit partial functional redundancy besides clear differences in community structure.</title>
        <authorList>
            <person name="Ferrer M."/>
            <person name="Ruiz A."/>
            <person name="Lanza F."/>
            <person name="Haange S.B."/>
            <person name="Oberbach A."/>
            <person name="Till H."/>
            <person name="Bargiela R."/>
            <person name="Campoy C."/>
            <person name="Segura M.T."/>
            <person name="Richter M."/>
            <person name="von Bergen M."/>
            <person name="Seifert J."/>
            <person name="Suarez A."/>
        </authorList>
    </citation>
    <scope>NUCLEOTIDE SEQUENCE</scope>
</reference>
<dbReference type="HAMAP" id="MF_00127">
    <property type="entry name" value="His_tRNA_synth"/>
    <property type="match status" value="1"/>
</dbReference>
<sequence>LVTKKPRGTEDKLPKEIYKWHTVEKIARNVAEAYGCKEIRTPTFEHTELFQRGVGGTTDVVQKEMYTFNDKKGRSITLKPEGTAGAVRAVIENGLLNDALPLKTYYFTRCFRYEAPQSGRLREFNQVGIEYFGTASPAADAEVIALANDIIKSLGVKNISLEINSIGCPKCRAEYHKALKEYYSQYKDQLCGTCLERLDRNPMRLLDCKSEICSSFKKDAPMILDYLCDDCREHFENVKKRLDVLGVSYTVNPLIVRGLDYYTNTVFEFISNEIGSQGAVCAGGRYNGLVEEIGGNSVPGLGFAMGLERIIMVMENQKLEFEPEKKCDLYIASFDDETSIYAMKLVQKLREEGFWAECD</sequence>
<keyword evidence="9 11" id="KW-0030">Aminoacyl-tRNA synthetase</keyword>
<comment type="similarity">
    <text evidence="2">Belongs to the class-II aminoacyl-tRNA synthetase family.</text>
</comment>
<dbReference type="InterPro" id="IPR006195">
    <property type="entry name" value="aa-tRNA-synth_II"/>
</dbReference>